<organism evidence="2 3">
    <name type="scientific">Monilinia vaccinii-corymbosi</name>
    <dbReference type="NCBI Taxonomy" id="61207"/>
    <lineage>
        <taxon>Eukaryota</taxon>
        <taxon>Fungi</taxon>
        <taxon>Dikarya</taxon>
        <taxon>Ascomycota</taxon>
        <taxon>Pezizomycotina</taxon>
        <taxon>Leotiomycetes</taxon>
        <taxon>Helotiales</taxon>
        <taxon>Sclerotiniaceae</taxon>
        <taxon>Monilinia</taxon>
    </lineage>
</organism>
<name>A0A8A3PAX3_9HELO</name>
<protein>
    <submittedName>
        <fullName evidence="2">Uncharacterized protein</fullName>
    </submittedName>
</protein>
<feature type="region of interest" description="Disordered" evidence="1">
    <location>
        <begin position="1"/>
        <end position="20"/>
    </location>
</feature>
<evidence type="ECO:0000256" key="1">
    <source>
        <dbReference type="SAM" id="MobiDB-lite"/>
    </source>
</evidence>
<dbReference type="OrthoDB" id="3550259at2759"/>
<feature type="compositionally biased region" description="Basic residues" evidence="1">
    <location>
        <begin position="1"/>
        <end position="11"/>
    </location>
</feature>
<sequence length="235" mass="26770">MPINQHPHRGQKAQNKDNNRILKGSFSYITSYLKRCKQNQPSRSDQPTELQHVIIPTAAKGNSETGATQSFVEDFPEIEEEHTRPMEFLISALKPKAPCRNALHMQTKPTPSFSRSEKPEAETYPRASQTTDSSSSSSSSKASKVGECELYSSATSISISEKQKRNKQDVFMKSLIRRLVTERREENMRLRSSRRIRCLRAVKGVMGRGWGRKLQTSVKFQPRGRKRKLEDDGTE</sequence>
<evidence type="ECO:0000313" key="3">
    <source>
        <dbReference type="Proteomes" id="UP000672032"/>
    </source>
</evidence>
<accession>A0A8A3PAX3</accession>
<gene>
    <name evidence="2" type="ORF">DSL72_001825</name>
</gene>
<proteinExistence type="predicted"/>
<dbReference type="Proteomes" id="UP000672032">
    <property type="component" value="Chromosome 3"/>
</dbReference>
<reference evidence="2" key="1">
    <citation type="submission" date="2020-10" db="EMBL/GenBank/DDBJ databases">
        <title>Genome Sequence of Monilinia vaccinii-corymbosi Sheds Light on Mummy Berry Disease Infection of Blueberry and Mating Type.</title>
        <authorList>
            <person name="Yow A.G."/>
            <person name="Zhang Y."/>
            <person name="Bansal K."/>
            <person name="Eacker S.M."/>
            <person name="Sullivan S."/>
            <person name="Liachko I."/>
            <person name="Cubeta M.A."/>
            <person name="Rollins J.A."/>
            <person name="Ashrafi H."/>
        </authorList>
    </citation>
    <scope>NUCLEOTIDE SEQUENCE</scope>
    <source>
        <strain evidence="2">RL-1</strain>
    </source>
</reference>
<dbReference type="AlphaFoldDB" id="A0A8A3PAX3"/>
<feature type="region of interest" description="Disordered" evidence="1">
    <location>
        <begin position="103"/>
        <end position="145"/>
    </location>
</feature>
<dbReference type="EMBL" id="CP063407">
    <property type="protein sequence ID" value="QSZ32251.1"/>
    <property type="molecule type" value="Genomic_DNA"/>
</dbReference>
<evidence type="ECO:0000313" key="2">
    <source>
        <dbReference type="EMBL" id="QSZ32251.1"/>
    </source>
</evidence>
<keyword evidence="3" id="KW-1185">Reference proteome</keyword>